<dbReference type="Pfam" id="PF10127">
    <property type="entry name" value="RlaP"/>
    <property type="match status" value="1"/>
</dbReference>
<dbReference type="PANTHER" id="PTHR34817">
    <property type="entry name" value="NUCLEOTIDYLTRANSFERASE"/>
    <property type="match status" value="1"/>
</dbReference>
<protein>
    <submittedName>
        <fullName evidence="1">Nucleotidyltransferase domain-containing protein</fullName>
    </submittedName>
</protein>
<organism evidence="1 2">
    <name type="scientific">Cryobacterium zhongshanensis</name>
    <dbReference type="NCBI Taxonomy" id="2928153"/>
    <lineage>
        <taxon>Bacteria</taxon>
        <taxon>Bacillati</taxon>
        <taxon>Actinomycetota</taxon>
        <taxon>Actinomycetes</taxon>
        <taxon>Micrococcales</taxon>
        <taxon>Microbacteriaceae</taxon>
        <taxon>Cryobacterium</taxon>
    </lineage>
</organism>
<dbReference type="RefSeq" id="WP_243013258.1">
    <property type="nucleotide sequence ID" value="NZ_JALGAR010000006.1"/>
</dbReference>
<gene>
    <name evidence="1" type="ORF">MQH31_18325</name>
</gene>
<dbReference type="AlphaFoldDB" id="A0AA41UH03"/>
<evidence type="ECO:0000313" key="1">
    <source>
        <dbReference type="EMBL" id="MCI4659767.1"/>
    </source>
</evidence>
<dbReference type="PANTHER" id="PTHR34817:SF1">
    <property type="entry name" value="NUCLEOTIDYLTRANSFERASE"/>
    <property type="match status" value="1"/>
</dbReference>
<proteinExistence type="predicted"/>
<sequence>MSSQTQTQAPSLRAAVESTDLNVLMLVEFGSRAYGAATVESDHDLLGIYVEHDRQLYGLEVAETQSYRLHADGELVRMGVSNKPRSHADDIEFLLHPLRKYVSLAAAGNPSVLSTLWVDTSSDLGVMTSPAAELLLAHRDAFVSKHAGFRHAGYARAQRDALLGLTNKRTNRPELKNLHGFDSKYASHLIRLLMAGLDLVREHAYHLPMKPEQTELLLEIRRGELTLADVLTLSEKLENELMTETQDSSLPDSVDFGFLNDLLRQVRNEHLGR</sequence>
<accession>A0AA41UH03</accession>
<dbReference type="Proteomes" id="UP001165341">
    <property type="component" value="Unassembled WGS sequence"/>
</dbReference>
<evidence type="ECO:0000313" key="2">
    <source>
        <dbReference type="Proteomes" id="UP001165341"/>
    </source>
</evidence>
<dbReference type="InterPro" id="IPR018775">
    <property type="entry name" value="RlaP"/>
</dbReference>
<comment type="caution">
    <text evidence="1">The sequence shown here is derived from an EMBL/GenBank/DDBJ whole genome shotgun (WGS) entry which is preliminary data.</text>
</comment>
<reference evidence="1" key="1">
    <citation type="submission" date="2022-03" db="EMBL/GenBank/DDBJ databases">
        <title>Cryobacterium sp. nov. strain ZS14-85, isolated from Antarctic soil.</title>
        <authorList>
            <person name="Li J."/>
            <person name="Niu G."/>
        </authorList>
    </citation>
    <scope>NUCLEOTIDE SEQUENCE</scope>
    <source>
        <strain evidence="1">ZS14-85</strain>
    </source>
</reference>
<dbReference type="EMBL" id="JALGAR010000006">
    <property type="protein sequence ID" value="MCI4659767.1"/>
    <property type="molecule type" value="Genomic_DNA"/>
</dbReference>
<keyword evidence="2" id="KW-1185">Reference proteome</keyword>
<name>A0AA41UH03_9MICO</name>